<evidence type="ECO:0008006" key="5">
    <source>
        <dbReference type="Google" id="ProtNLM"/>
    </source>
</evidence>
<reference evidence="3 4" key="1">
    <citation type="submission" date="2016-10" db="EMBL/GenBank/DDBJ databases">
        <authorList>
            <person name="de Groot N.N."/>
        </authorList>
    </citation>
    <scope>NUCLEOTIDE SEQUENCE [LARGE SCALE GENOMIC DNA]</scope>
    <source>
        <strain evidence="1 3">S137</strain>
        <strain evidence="2 4">Z108</strain>
    </source>
</reference>
<organism evidence="2 4">
    <name type="scientific">Selenomonas ruminantium</name>
    <dbReference type="NCBI Taxonomy" id="971"/>
    <lineage>
        <taxon>Bacteria</taxon>
        <taxon>Bacillati</taxon>
        <taxon>Bacillota</taxon>
        <taxon>Negativicutes</taxon>
        <taxon>Selenomonadales</taxon>
        <taxon>Selenomonadaceae</taxon>
        <taxon>Selenomonas</taxon>
    </lineage>
</organism>
<dbReference type="Proteomes" id="UP000183639">
    <property type="component" value="Unassembled WGS sequence"/>
</dbReference>
<evidence type="ECO:0000313" key="1">
    <source>
        <dbReference type="EMBL" id="SDP60679.1"/>
    </source>
</evidence>
<evidence type="ECO:0000313" key="3">
    <source>
        <dbReference type="Proteomes" id="UP000182412"/>
    </source>
</evidence>
<evidence type="ECO:0000313" key="4">
    <source>
        <dbReference type="Proteomes" id="UP000183639"/>
    </source>
</evidence>
<dbReference type="OMA" id="KADCYRK"/>
<dbReference type="EMBL" id="FNJQ01000028">
    <property type="protein sequence ID" value="SDP60679.1"/>
    <property type="molecule type" value="Genomic_DNA"/>
</dbReference>
<sequence length="141" mass="15414">MSFQVQVTGAEPFSIEPECTKHVKFSTDIPMDSDARTKDVGATLVISGKILANATGAAADSTRQMLLWSVVPAERAEAYRNVTVTYVAGGVVERKYTFTNAFVVDYQEVYDDGDGNGTFTLWLKQKKDKMAELQVEGGYSA</sequence>
<dbReference type="Proteomes" id="UP000182412">
    <property type="component" value="Unassembled WGS sequence"/>
</dbReference>
<dbReference type="EMBL" id="FOQK01000005">
    <property type="protein sequence ID" value="SFH81105.1"/>
    <property type="molecule type" value="Genomic_DNA"/>
</dbReference>
<name>A0A1I3D325_SELRU</name>
<proteinExistence type="predicted"/>
<accession>A0A1I3D325</accession>
<gene>
    <name evidence="2" type="ORF">SAMN04487861_10564</name>
    <name evidence="1" type="ORF">SAMN05216366_12825</name>
</gene>
<dbReference type="RefSeq" id="WP_014423949.1">
    <property type="nucleotide sequence ID" value="NZ_FNJQ01000028.1"/>
</dbReference>
<evidence type="ECO:0000313" key="2">
    <source>
        <dbReference type="EMBL" id="SFH81105.1"/>
    </source>
</evidence>
<dbReference type="OrthoDB" id="9810984at2"/>
<protein>
    <recommendedName>
        <fullName evidence="5">Membrane-associated protease 1</fullName>
    </recommendedName>
</protein>
<dbReference type="AlphaFoldDB" id="A0A1I3D325"/>